<evidence type="ECO:0000313" key="7">
    <source>
        <dbReference type="Proteomes" id="UP000318509"/>
    </source>
</evidence>
<reference evidence="6 7" key="1">
    <citation type="journal article" date="2019" name="Nat. Microbiol.">
        <title>Mediterranean grassland soil C-N compound turnover is dependent on rainfall and depth, and is mediated by genomically divergent microorganisms.</title>
        <authorList>
            <person name="Diamond S."/>
            <person name="Andeer P.F."/>
            <person name="Li Z."/>
            <person name="Crits-Christoph A."/>
            <person name="Burstein D."/>
            <person name="Anantharaman K."/>
            <person name="Lane K.R."/>
            <person name="Thomas B.C."/>
            <person name="Pan C."/>
            <person name="Northen T.R."/>
            <person name="Banfield J.F."/>
        </authorList>
    </citation>
    <scope>NUCLEOTIDE SEQUENCE [LARGE SCALE GENOMIC DNA]</scope>
    <source>
        <strain evidence="6">NP_3</strain>
    </source>
</reference>
<dbReference type="Gene3D" id="2.40.100.10">
    <property type="entry name" value="Cyclophilin-like"/>
    <property type="match status" value="2"/>
</dbReference>
<dbReference type="Pfam" id="PF02626">
    <property type="entry name" value="CT_A_B"/>
    <property type="match status" value="1"/>
</dbReference>
<evidence type="ECO:0000259" key="5">
    <source>
        <dbReference type="SMART" id="SM00797"/>
    </source>
</evidence>
<evidence type="ECO:0000256" key="3">
    <source>
        <dbReference type="ARBA" id="ARBA00022840"/>
    </source>
</evidence>
<dbReference type="Gene3D" id="3.30.1360.40">
    <property type="match status" value="1"/>
</dbReference>
<dbReference type="SMART" id="SM00796">
    <property type="entry name" value="AHS1"/>
    <property type="match status" value="1"/>
</dbReference>
<organism evidence="6 7">
    <name type="scientific">Candidatus Segetimicrobium genomatis</name>
    <dbReference type="NCBI Taxonomy" id="2569760"/>
    <lineage>
        <taxon>Bacteria</taxon>
        <taxon>Bacillati</taxon>
        <taxon>Candidatus Sysuimicrobiota</taxon>
        <taxon>Candidatus Sysuimicrobiia</taxon>
        <taxon>Candidatus Sysuimicrobiales</taxon>
        <taxon>Candidatus Segetimicrobiaceae</taxon>
        <taxon>Candidatus Segetimicrobium</taxon>
    </lineage>
</organism>
<protein>
    <submittedName>
        <fullName evidence="6">5-oxoprolinase subunit PxpB</fullName>
        <ecNumber evidence="6">3.5.2.9</ecNumber>
    </submittedName>
</protein>
<dbReference type="SUPFAM" id="SSF50891">
    <property type="entry name" value="Cyclophilin-like"/>
    <property type="match status" value="2"/>
</dbReference>
<dbReference type="SMART" id="SM00797">
    <property type="entry name" value="AHS2"/>
    <property type="match status" value="1"/>
</dbReference>
<dbReference type="InterPro" id="IPR052708">
    <property type="entry name" value="PxpC"/>
</dbReference>
<evidence type="ECO:0000256" key="1">
    <source>
        <dbReference type="ARBA" id="ARBA00022741"/>
    </source>
</evidence>
<dbReference type="NCBIfam" id="TIGR00724">
    <property type="entry name" value="urea_amlyse_rel"/>
    <property type="match status" value="1"/>
</dbReference>
<dbReference type="PANTHER" id="PTHR43309:SF3">
    <property type="entry name" value="5-OXOPROLINASE SUBUNIT C"/>
    <property type="match status" value="1"/>
</dbReference>
<proteinExistence type="predicted"/>
<keyword evidence="3" id="KW-0067">ATP-binding</keyword>
<sequence>MSARPRDVLAHAVGPAAPRLLPLGDAGLVVQYGGDEISEAANAAVLALGRAVASGPPDGVVEVVPTYRSLLIVYDPLRTTATQLRRTVAEIASRADPADLPPARPIAIPVAYGGAPGPDLAAVAQEAGLSEAEVIALHSGQEYRVFMLGFTPGFPYMGTLPPRLRVARLASPRIRVPGRSVAIAGLQTGVYPIESPGGWRLIGRTPLRIYDPSRSNPFLLEAGNRVRFVPISDAEYERDPGDARASPPPASPRPALLVESGGLLTTVQDLGRGGRRRFGLPQSGAMDSLALRVTNLLIGNGPGAAALELTFPGPRLRAVRPVAIALGGADHAPTVNGRTAGIWTAHRLEAGDVLAFGAPRAGTWGYLALPGGVDVPEVMASRATYLPAGLGGHGGRRLEAGDRIGCGRMAPASMLRLPERLWPSLGACEVRVVLGPQEDYFTEDAVRALVEAPFQVSREFDRAGYRLDGPRLAHRARAELLSDGLLPGALQVPSGGQPIVIMPDGPSTGGYPKIGAVVGPDLRRVAQARRGETIRFRAVDWDVSHDAAREEAAYLAALRFERVTG</sequence>
<dbReference type="InterPro" id="IPR003833">
    <property type="entry name" value="CT_C_D"/>
</dbReference>
<dbReference type="AlphaFoldDB" id="A0A537K0B4"/>
<feature type="domain" description="Carboxyltransferase" evidence="4">
    <location>
        <begin position="18"/>
        <end position="220"/>
    </location>
</feature>
<dbReference type="EMBL" id="VBAK01000128">
    <property type="protein sequence ID" value="TMI89221.1"/>
    <property type="molecule type" value="Genomic_DNA"/>
</dbReference>
<dbReference type="GO" id="GO:0005524">
    <property type="term" value="F:ATP binding"/>
    <property type="evidence" value="ECO:0007669"/>
    <property type="project" value="UniProtKB-KW"/>
</dbReference>
<accession>A0A537K0B4</accession>
<dbReference type="SUPFAM" id="SSF160467">
    <property type="entry name" value="PH0987 N-terminal domain-like"/>
    <property type="match status" value="1"/>
</dbReference>
<dbReference type="NCBIfam" id="TIGR00370">
    <property type="entry name" value="5-oxoprolinase subunit PxpB"/>
    <property type="match status" value="1"/>
</dbReference>
<gene>
    <name evidence="6" type="primary">pxpB</name>
    <name evidence="6" type="ORF">E6H00_10510</name>
</gene>
<dbReference type="Pfam" id="PF02682">
    <property type="entry name" value="CT_C_D"/>
    <property type="match status" value="1"/>
</dbReference>
<keyword evidence="1" id="KW-0547">Nucleotide-binding</keyword>
<dbReference type="PANTHER" id="PTHR43309">
    <property type="entry name" value="5-OXOPROLINASE SUBUNIT C"/>
    <property type="match status" value="1"/>
</dbReference>
<comment type="caution">
    <text evidence="6">The sequence shown here is derived from an EMBL/GenBank/DDBJ whole genome shotgun (WGS) entry which is preliminary data.</text>
</comment>
<dbReference type="Proteomes" id="UP000318509">
    <property type="component" value="Unassembled WGS sequence"/>
</dbReference>
<evidence type="ECO:0000313" key="6">
    <source>
        <dbReference type="EMBL" id="TMI89221.1"/>
    </source>
</evidence>
<dbReference type="EC" id="3.5.2.9" evidence="6"/>
<keyword evidence="2 6" id="KW-0378">Hydrolase</keyword>
<dbReference type="GO" id="GO:0017168">
    <property type="term" value="F:5-oxoprolinase (ATP-hydrolyzing) activity"/>
    <property type="evidence" value="ECO:0007669"/>
    <property type="project" value="UniProtKB-EC"/>
</dbReference>
<dbReference type="InterPro" id="IPR003778">
    <property type="entry name" value="CT_A_B"/>
</dbReference>
<evidence type="ECO:0000259" key="4">
    <source>
        <dbReference type="SMART" id="SM00796"/>
    </source>
</evidence>
<feature type="domain" description="Carboxyltransferase" evidence="5">
    <location>
        <begin position="277"/>
        <end position="554"/>
    </location>
</feature>
<dbReference type="InterPro" id="IPR010016">
    <property type="entry name" value="PxpB"/>
</dbReference>
<dbReference type="InterPro" id="IPR029000">
    <property type="entry name" value="Cyclophilin-like_dom_sf"/>
</dbReference>
<evidence type="ECO:0000256" key="2">
    <source>
        <dbReference type="ARBA" id="ARBA00022801"/>
    </source>
</evidence>
<name>A0A537K0B4_9BACT</name>